<organism evidence="2 3">
    <name type="scientific">[Emmonsia] crescens</name>
    <dbReference type="NCBI Taxonomy" id="73230"/>
    <lineage>
        <taxon>Eukaryota</taxon>
        <taxon>Fungi</taxon>
        <taxon>Dikarya</taxon>
        <taxon>Ascomycota</taxon>
        <taxon>Pezizomycotina</taxon>
        <taxon>Eurotiomycetes</taxon>
        <taxon>Eurotiomycetidae</taxon>
        <taxon>Onygenales</taxon>
        <taxon>Ajellomycetaceae</taxon>
        <taxon>Emergomyces</taxon>
    </lineage>
</organism>
<feature type="signal peptide" evidence="1">
    <location>
        <begin position="1"/>
        <end position="18"/>
    </location>
</feature>
<keyword evidence="3" id="KW-1185">Reference proteome</keyword>
<protein>
    <submittedName>
        <fullName evidence="2">Uncharacterized protein</fullName>
    </submittedName>
</protein>
<evidence type="ECO:0000313" key="3">
    <source>
        <dbReference type="Proteomes" id="UP000226031"/>
    </source>
</evidence>
<gene>
    <name evidence="2" type="ORF">GX50_03934</name>
</gene>
<accession>A0A2B7ZGZ8</accession>
<name>A0A2B7ZGZ8_9EURO</name>
<dbReference type="EMBL" id="PDND01000068">
    <property type="protein sequence ID" value="PGH33256.1"/>
    <property type="molecule type" value="Genomic_DNA"/>
</dbReference>
<reference evidence="2 3" key="1">
    <citation type="submission" date="2017-10" db="EMBL/GenBank/DDBJ databases">
        <title>Comparative genomics in systemic dimorphic fungi from Ajellomycetaceae.</title>
        <authorList>
            <person name="Munoz J.F."/>
            <person name="Mcewen J.G."/>
            <person name="Clay O.K."/>
            <person name="Cuomo C.A."/>
        </authorList>
    </citation>
    <scope>NUCLEOTIDE SEQUENCE [LARGE SCALE GENOMIC DNA]</scope>
    <source>
        <strain evidence="2 3">UAMH4076</strain>
    </source>
</reference>
<keyword evidence="1" id="KW-0732">Signal</keyword>
<feature type="chain" id="PRO_5012631923" evidence="1">
    <location>
        <begin position="19"/>
        <end position="197"/>
    </location>
</feature>
<comment type="caution">
    <text evidence="2">The sequence shown here is derived from an EMBL/GenBank/DDBJ whole genome shotgun (WGS) entry which is preliminary data.</text>
</comment>
<dbReference type="AlphaFoldDB" id="A0A2B7ZGZ8"/>
<sequence>MRPQIFAAAAFFVTSALATSTWNRINTSPVDNLRSLKARQGGDSFMPDKTSGSGNTCAEAFGDGYVQCGTGKICFNPTIGQSCCSEYSCPSGSGCLTDGYCCPDSLGPKACLEKFSLSLLPTTIPSATPIPPATITQSYPSISPSTSLCAGSNHTVIPTGGIPSATAPVFDGGANSQNVATGAVAVLGFLSFIQNLL</sequence>
<proteinExistence type="predicted"/>
<dbReference type="VEuPathDB" id="FungiDB:EMCG_01895"/>
<evidence type="ECO:0000313" key="2">
    <source>
        <dbReference type="EMBL" id="PGH33256.1"/>
    </source>
</evidence>
<dbReference type="Proteomes" id="UP000226031">
    <property type="component" value="Unassembled WGS sequence"/>
</dbReference>
<dbReference type="STRING" id="73230.A0A2B7ZGZ8"/>
<evidence type="ECO:0000256" key="1">
    <source>
        <dbReference type="SAM" id="SignalP"/>
    </source>
</evidence>